<evidence type="ECO:0000256" key="6">
    <source>
        <dbReference type="RuleBase" id="RU363053"/>
    </source>
</evidence>
<protein>
    <submittedName>
        <fullName evidence="7">Uncharacterized protein</fullName>
    </submittedName>
</protein>
<keyword evidence="4 6" id="KW-1133">Transmembrane helix</keyword>
<dbReference type="Pfam" id="PF04117">
    <property type="entry name" value="Mpv17_PMP22"/>
    <property type="match status" value="1"/>
</dbReference>
<comment type="similarity">
    <text evidence="2 6">Belongs to the peroxisomal membrane protein PXMP2/4 family.</text>
</comment>
<feature type="transmembrane region" description="Helical" evidence="6">
    <location>
        <begin position="145"/>
        <end position="165"/>
    </location>
</feature>
<evidence type="ECO:0000313" key="8">
    <source>
        <dbReference type="Proteomes" id="UP000823388"/>
    </source>
</evidence>
<evidence type="ECO:0000256" key="3">
    <source>
        <dbReference type="ARBA" id="ARBA00022692"/>
    </source>
</evidence>
<accession>A0A8T0RQA0</accession>
<dbReference type="OrthoDB" id="430207at2759"/>
<dbReference type="EMBL" id="CM029046">
    <property type="protein sequence ID" value="KAG2588562.1"/>
    <property type="molecule type" value="Genomic_DNA"/>
</dbReference>
<keyword evidence="5 6" id="KW-0472">Membrane</keyword>
<dbReference type="InterPro" id="IPR007248">
    <property type="entry name" value="Mpv17_PMP22"/>
</dbReference>
<dbReference type="GO" id="GO:0016020">
    <property type="term" value="C:membrane"/>
    <property type="evidence" value="ECO:0007669"/>
    <property type="project" value="UniProtKB-SubCell"/>
</dbReference>
<gene>
    <name evidence="7" type="ORF">PVAP13_5NG222500</name>
</gene>
<evidence type="ECO:0000256" key="2">
    <source>
        <dbReference type="ARBA" id="ARBA00006824"/>
    </source>
</evidence>
<evidence type="ECO:0000256" key="5">
    <source>
        <dbReference type="ARBA" id="ARBA00023136"/>
    </source>
</evidence>
<organism evidence="7 8">
    <name type="scientific">Panicum virgatum</name>
    <name type="common">Blackwell switchgrass</name>
    <dbReference type="NCBI Taxonomy" id="38727"/>
    <lineage>
        <taxon>Eukaryota</taxon>
        <taxon>Viridiplantae</taxon>
        <taxon>Streptophyta</taxon>
        <taxon>Embryophyta</taxon>
        <taxon>Tracheophyta</taxon>
        <taxon>Spermatophyta</taxon>
        <taxon>Magnoliopsida</taxon>
        <taxon>Liliopsida</taxon>
        <taxon>Poales</taxon>
        <taxon>Poaceae</taxon>
        <taxon>PACMAD clade</taxon>
        <taxon>Panicoideae</taxon>
        <taxon>Panicodae</taxon>
        <taxon>Paniceae</taxon>
        <taxon>Panicinae</taxon>
        <taxon>Panicum</taxon>
        <taxon>Panicum sect. Hiantes</taxon>
    </lineage>
</organism>
<comment type="caution">
    <text evidence="7">The sequence shown here is derived from an EMBL/GenBank/DDBJ whole genome shotgun (WGS) entry which is preliminary data.</text>
</comment>
<dbReference type="GO" id="GO:0005737">
    <property type="term" value="C:cytoplasm"/>
    <property type="evidence" value="ECO:0007669"/>
    <property type="project" value="TreeGrafter"/>
</dbReference>
<evidence type="ECO:0000256" key="4">
    <source>
        <dbReference type="ARBA" id="ARBA00022989"/>
    </source>
</evidence>
<comment type="subcellular location">
    <subcellularLocation>
        <location evidence="1">Membrane</location>
        <topology evidence="1">Multi-pass membrane protein</topology>
    </subcellularLocation>
</comment>
<proteinExistence type="inferred from homology"/>
<keyword evidence="8" id="KW-1185">Reference proteome</keyword>
<sequence>MALQRISEVLRFLHSPPHRGLMVRSAILWGLGDVAAQAMVHYSAQDKDEESISFGNKDKEFKINWYRVYKTSVFGAFACIGPAAYYRFRFNKRLWSSITTAEVVSSAAHEGLWATINLATFFPFVGSTPRTRSVEQAKEDMKRGFTPALVLGGAVVPTLLFTNWRFVPTPYQLHCASLFALVGSCSLSLIDLSTTRMMAQRFWKDGTSMA</sequence>
<dbReference type="PANTHER" id="PTHR11266">
    <property type="entry name" value="PEROXISOMAL MEMBRANE PROTEIN 2, PXMP2 MPV17"/>
    <property type="match status" value="1"/>
</dbReference>
<feature type="transmembrane region" description="Helical" evidence="6">
    <location>
        <begin position="64"/>
        <end position="86"/>
    </location>
</feature>
<name>A0A8T0RQA0_PANVG</name>
<evidence type="ECO:0000256" key="1">
    <source>
        <dbReference type="ARBA" id="ARBA00004141"/>
    </source>
</evidence>
<feature type="transmembrane region" description="Helical" evidence="6">
    <location>
        <begin position="171"/>
        <end position="192"/>
    </location>
</feature>
<evidence type="ECO:0000313" key="7">
    <source>
        <dbReference type="EMBL" id="KAG2588562.1"/>
    </source>
</evidence>
<reference evidence="7" key="1">
    <citation type="submission" date="2020-05" db="EMBL/GenBank/DDBJ databases">
        <title>WGS assembly of Panicum virgatum.</title>
        <authorList>
            <person name="Lovell J.T."/>
            <person name="Jenkins J."/>
            <person name="Shu S."/>
            <person name="Juenger T.E."/>
            <person name="Schmutz J."/>
        </authorList>
    </citation>
    <scope>NUCLEOTIDE SEQUENCE</scope>
    <source>
        <strain evidence="7">AP13</strain>
    </source>
</reference>
<keyword evidence="3 6" id="KW-0812">Transmembrane</keyword>
<dbReference type="PANTHER" id="PTHR11266:SF17">
    <property type="entry name" value="PROTEIN MPV17"/>
    <property type="match status" value="1"/>
</dbReference>
<dbReference type="Proteomes" id="UP000823388">
    <property type="component" value="Chromosome 5N"/>
</dbReference>
<dbReference type="AlphaFoldDB" id="A0A8T0RQA0"/>